<gene>
    <name evidence="10" type="primary">folP_5</name>
    <name evidence="10" type="ORF">GALL_220090</name>
</gene>
<accession>A0A1J5RV90</accession>
<dbReference type="PANTHER" id="PTHR20941:SF1">
    <property type="entry name" value="FOLIC ACID SYNTHESIS PROTEIN FOL1"/>
    <property type="match status" value="1"/>
</dbReference>
<dbReference type="InterPro" id="IPR000489">
    <property type="entry name" value="Pterin-binding_dom"/>
</dbReference>
<dbReference type="InterPro" id="IPR045031">
    <property type="entry name" value="DHP_synth-like"/>
</dbReference>
<dbReference type="NCBIfam" id="TIGR01496">
    <property type="entry name" value="DHPS"/>
    <property type="match status" value="1"/>
</dbReference>
<evidence type="ECO:0000313" key="10">
    <source>
        <dbReference type="EMBL" id="OIQ96012.1"/>
    </source>
</evidence>
<comment type="catalytic activity">
    <reaction evidence="1">
        <text>(7,8-dihydropterin-6-yl)methyl diphosphate + 4-aminobenzoate = 7,8-dihydropteroate + diphosphate</text>
        <dbReference type="Rhea" id="RHEA:19949"/>
        <dbReference type="ChEBI" id="CHEBI:17836"/>
        <dbReference type="ChEBI" id="CHEBI:17839"/>
        <dbReference type="ChEBI" id="CHEBI:33019"/>
        <dbReference type="ChEBI" id="CHEBI:72950"/>
        <dbReference type="EC" id="2.5.1.15"/>
    </reaction>
</comment>
<keyword evidence="5 10" id="KW-0808">Transferase</keyword>
<dbReference type="SUPFAM" id="SSF51717">
    <property type="entry name" value="Dihydropteroate synthetase-like"/>
    <property type="match status" value="1"/>
</dbReference>
<dbReference type="GO" id="GO:0004156">
    <property type="term" value="F:dihydropteroate synthase activity"/>
    <property type="evidence" value="ECO:0007669"/>
    <property type="project" value="UniProtKB-EC"/>
</dbReference>
<dbReference type="Gene3D" id="3.20.20.20">
    <property type="entry name" value="Dihydropteroate synthase-like"/>
    <property type="match status" value="1"/>
</dbReference>
<dbReference type="EC" id="2.5.1.15" evidence="4"/>
<evidence type="ECO:0000256" key="5">
    <source>
        <dbReference type="ARBA" id="ARBA00022679"/>
    </source>
</evidence>
<dbReference type="EMBL" id="MLJW01000156">
    <property type="protein sequence ID" value="OIQ96012.1"/>
    <property type="molecule type" value="Genomic_DNA"/>
</dbReference>
<comment type="cofactor">
    <cofactor evidence="2">
        <name>Mg(2+)</name>
        <dbReference type="ChEBI" id="CHEBI:18420"/>
    </cofactor>
</comment>
<evidence type="ECO:0000256" key="7">
    <source>
        <dbReference type="ARBA" id="ARBA00022842"/>
    </source>
</evidence>
<proteinExistence type="predicted"/>
<organism evidence="10">
    <name type="scientific">mine drainage metagenome</name>
    <dbReference type="NCBI Taxonomy" id="410659"/>
    <lineage>
        <taxon>unclassified sequences</taxon>
        <taxon>metagenomes</taxon>
        <taxon>ecological metagenomes</taxon>
    </lineage>
</organism>
<dbReference type="AlphaFoldDB" id="A0A1J5RV90"/>
<dbReference type="CDD" id="cd00739">
    <property type="entry name" value="DHPS"/>
    <property type="match status" value="1"/>
</dbReference>
<keyword evidence="6" id="KW-0479">Metal-binding</keyword>
<dbReference type="GO" id="GO:0046654">
    <property type="term" value="P:tetrahydrofolate biosynthetic process"/>
    <property type="evidence" value="ECO:0007669"/>
    <property type="project" value="TreeGrafter"/>
</dbReference>
<protein>
    <recommendedName>
        <fullName evidence="4">dihydropteroate synthase</fullName>
        <ecNumber evidence="4">2.5.1.15</ecNumber>
    </recommendedName>
</protein>
<comment type="caution">
    <text evidence="10">The sequence shown here is derived from an EMBL/GenBank/DDBJ whole genome shotgun (WGS) entry which is preliminary data.</text>
</comment>
<keyword evidence="8" id="KW-0289">Folate biosynthesis</keyword>
<dbReference type="PANTHER" id="PTHR20941">
    <property type="entry name" value="FOLATE SYNTHESIS PROTEINS"/>
    <property type="match status" value="1"/>
</dbReference>
<evidence type="ECO:0000256" key="8">
    <source>
        <dbReference type="ARBA" id="ARBA00022909"/>
    </source>
</evidence>
<evidence type="ECO:0000256" key="4">
    <source>
        <dbReference type="ARBA" id="ARBA00012458"/>
    </source>
</evidence>
<dbReference type="Pfam" id="PF00809">
    <property type="entry name" value="Pterin_bind"/>
    <property type="match status" value="1"/>
</dbReference>
<dbReference type="GO" id="GO:0046872">
    <property type="term" value="F:metal ion binding"/>
    <property type="evidence" value="ECO:0007669"/>
    <property type="project" value="UniProtKB-KW"/>
</dbReference>
<feature type="domain" description="Pterin-binding" evidence="9">
    <location>
        <begin position="16"/>
        <end position="268"/>
    </location>
</feature>
<dbReference type="InterPro" id="IPR006390">
    <property type="entry name" value="DHP_synth_dom"/>
</dbReference>
<evidence type="ECO:0000256" key="3">
    <source>
        <dbReference type="ARBA" id="ARBA00004763"/>
    </source>
</evidence>
<comment type="pathway">
    <text evidence="3">Cofactor biosynthesis; tetrahydrofolate biosynthesis; 7,8-dihydrofolate from 2-amino-4-hydroxy-6-hydroxymethyl-7,8-dihydropteridine diphosphate and 4-aminobenzoate: step 1/2.</text>
</comment>
<dbReference type="PROSITE" id="PS00793">
    <property type="entry name" value="DHPS_2"/>
    <property type="match status" value="1"/>
</dbReference>
<dbReference type="PROSITE" id="PS50972">
    <property type="entry name" value="PTERIN_BINDING"/>
    <property type="match status" value="1"/>
</dbReference>
<dbReference type="InterPro" id="IPR011005">
    <property type="entry name" value="Dihydropteroate_synth-like_sf"/>
</dbReference>
<reference evidence="10" key="1">
    <citation type="submission" date="2016-10" db="EMBL/GenBank/DDBJ databases">
        <title>Sequence of Gallionella enrichment culture.</title>
        <authorList>
            <person name="Poehlein A."/>
            <person name="Muehling M."/>
            <person name="Daniel R."/>
        </authorList>
    </citation>
    <scope>NUCLEOTIDE SEQUENCE</scope>
</reference>
<evidence type="ECO:0000256" key="6">
    <source>
        <dbReference type="ARBA" id="ARBA00022723"/>
    </source>
</evidence>
<keyword evidence="7" id="KW-0460">Magnesium</keyword>
<evidence type="ECO:0000259" key="9">
    <source>
        <dbReference type="PROSITE" id="PS50972"/>
    </source>
</evidence>
<dbReference type="GO" id="GO:0046656">
    <property type="term" value="P:folic acid biosynthetic process"/>
    <property type="evidence" value="ECO:0007669"/>
    <property type="project" value="UniProtKB-KW"/>
</dbReference>
<name>A0A1J5RV90_9ZZZZ</name>
<evidence type="ECO:0000256" key="2">
    <source>
        <dbReference type="ARBA" id="ARBA00001946"/>
    </source>
</evidence>
<dbReference type="GO" id="GO:0005829">
    <property type="term" value="C:cytosol"/>
    <property type="evidence" value="ECO:0007669"/>
    <property type="project" value="TreeGrafter"/>
</dbReference>
<evidence type="ECO:0000256" key="1">
    <source>
        <dbReference type="ARBA" id="ARBA00000012"/>
    </source>
</evidence>
<sequence length="275" mass="30023">MFTLDCKGRLLIIDSPVVMGIINATPDSFYSGSRKSTVDAALHTAEQMLGEGATILDIGGQSTRPGSEKISVDEELLRVIPIIEAISKKFPQSFISIDTYHSAVAKHAVDAGAAIVNDISSGLMDTKMLTTVAKLKVPFVCMHMKGTPQNMQQNPVYENVTKEVIDFFIERIEACNLAGIKDIIIDPGFGFGKTIEHNFTLLKELGIFKQLQKPLLLGVSRKSMIYKTLNISAEEALNGTTVLNTIGLLNGANILRVHDVKEAVETIKIISTYQK</sequence>